<keyword evidence="1 4" id="KW-0378">Hydrolase</keyword>
<dbReference type="PROSITE" id="PS00607">
    <property type="entry name" value="PDEASE_II"/>
    <property type="match status" value="1"/>
</dbReference>
<keyword evidence="2 4" id="KW-0114">cAMP</keyword>
<evidence type="ECO:0000313" key="5">
    <source>
        <dbReference type="EMBL" id="RLZ10697.1"/>
    </source>
</evidence>
<evidence type="ECO:0000256" key="2">
    <source>
        <dbReference type="ARBA" id="ARBA00023149"/>
    </source>
</evidence>
<protein>
    <submittedName>
        <fullName evidence="5">3',5'-cyclic-nucleotide phosphodiesterase</fullName>
    </submittedName>
</protein>
<dbReference type="GO" id="GO:1902660">
    <property type="term" value="P:negative regulation of glucose mediated signaling pathway"/>
    <property type="evidence" value="ECO:0007669"/>
    <property type="project" value="TreeGrafter"/>
</dbReference>
<dbReference type="GO" id="GO:0006198">
    <property type="term" value="P:cAMP catabolic process"/>
    <property type="evidence" value="ECO:0007669"/>
    <property type="project" value="UniProtKB-UniRule"/>
</dbReference>
<gene>
    <name evidence="5" type="ORF">EAH69_06010</name>
</gene>
<proteinExistence type="inferred from homology"/>
<dbReference type="OrthoDB" id="9803916at2"/>
<dbReference type="GO" id="GO:0004115">
    <property type="term" value="F:3',5'-cyclic-AMP phosphodiesterase activity"/>
    <property type="evidence" value="ECO:0007669"/>
    <property type="project" value="UniProtKB-UniRule"/>
</dbReference>
<dbReference type="SUPFAM" id="SSF56281">
    <property type="entry name" value="Metallo-hydrolase/oxidoreductase"/>
    <property type="match status" value="1"/>
</dbReference>
<keyword evidence="6" id="KW-1185">Reference proteome</keyword>
<dbReference type="InterPro" id="IPR024225">
    <property type="entry name" value="cAMP-PdiesteraseII_CS"/>
</dbReference>
<evidence type="ECO:0000256" key="3">
    <source>
        <dbReference type="ARBA" id="ARBA00025762"/>
    </source>
</evidence>
<dbReference type="PANTHER" id="PTHR28283">
    <property type="entry name" value="3',5'-CYCLIC-NUCLEOTIDE PHOSPHODIESTERASE 1"/>
    <property type="match status" value="1"/>
</dbReference>
<dbReference type="InterPro" id="IPR036866">
    <property type="entry name" value="RibonucZ/Hydroxyglut_hydro"/>
</dbReference>
<dbReference type="PRINTS" id="PR00388">
    <property type="entry name" value="PDIESTERASE2"/>
</dbReference>
<dbReference type="InterPro" id="IPR000396">
    <property type="entry name" value="Pdiesterase2"/>
</dbReference>
<dbReference type="PANTHER" id="PTHR28283:SF1">
    <property type="entry name" value="3',5'-CYCLIC-NUCLEOTIDE PHOSPHODIESTERASE 1"/>
    <property type="match status" value="1"/>
</dbReference>
<reference evidence="5 6" key="1">
    <citation type="submission" date="2018-10" db="EMBL/GenBank/DDBJ databases">
        <authorList>
            <person name="Chen X."/>
        </authorList>
    </citation>
    <scope>NUCLEOTIDE SEQUENCE [LARGE SCALE GENOMIC DNA]</scope>
    <source>
        <strain evidence="5 6">YIM 102668</strain>
    </source>
</reference>
<dbReference type="Proteomes" id="UP000275348">
    <property type="component" value="Unassembled WGS sequence"/>
</dbReference>
<evidence type="ECO:0000256" key="4">
    <source>
        <dbReference type="PIRNR" id="PIRNR000962"/>
    </source>
</evidence>
<comment type="similarity">
    <text evidence="3 4">Belongs to the cyclic nucleotide phosphodiesterase class-II family.</text>
</comment>
<dbReference type="Gene3D" id="3.60.15.10">
    <property type="entry name" value="Ribonuclease Z/Hydroxyacylglutathione hydrolase-like"/>
    <property type="match status" value="1"/>
</dbReference>
<evidence type="ECO:0000256" key="1">
    <source>
        <dbReference type="ARBA" id="ARBA00022801"/>
    </source>
</evidence>
<dbReference type="PIRSF" id="PIRSF000962">
    <property type="entry name" value="Cyc_nuc_PDEase"/>
    <property type="match status" value="1"/>
</dbReference>
<organism evidence="5 6">
    <name type="scientific">Faecalibacter macacae</name>
    <dbReference type="NCBI Taxonomy" id="1859289"/>
    <lineage>
        <taxon>Bacteria</taxon>
        <taxon>Pseudomonadati</taxon>
        <taxon>Bacteroidota</taxon>
        <taxon>Flavobacteriia</taxon>
        <taxon>Flavobacteriales</taxon>
        <taxon>Weeksellaceae</taxon>
        <taxon>Faecalibacter</taxon>
    </lineage>
</organism>
<accession>A0A3L9MBX7</accession>
<evidence type="ECO:0000313" key="6">
    <source>
        <dbReference type="Proteomes" id="UP000275348"/>
    </source>
</evidence>
<dbReference type="CDD" id="cd07735">
    <property type="entry name" value="class_II_PDE_MBL-fold"/>
    <property type="match status" value="1"/>
</dbReference>
<dbReference type="GO" id="GO:0047555">
    <property type="term" value="F:3',5'-cyclic-GMP phosphodiesterase activity"/>
    <property type="evidence" value="ECO:0007669"/>
    <property type="project" value="TreeGrafter"/>
</dbReference>
<dbReference type="RefSeq" id="WP_121934282.1">
    <property type="nucleotide sequence ID" value="NZ_RDOJ01000006.1"/>
</dbReference>
<name>A0A3L9MBX7_9FLAO</name>
<dbReference type="Pfam" id="PF02112">
    <property type="entry name" value="PDEase_II"/>
    <property type="match status" value="1"/>
</dbReference>
<sequence>MKKYLIAFLSFGHLSGFGQSLEIVPLGVYGGSDESNLSSYLVAETNSNQYITMDGGTIYSGIKKAIEKETFTTDISTVLKEYIKGYFISHGHLDHLGGMIINSPEDSKKPIYGTAEMIDVLKNNYFTNAAWANFGSEGEAPIINKYHYKKHQHLDTFLIDGTNLEAKIYELSHVNPWKSAALKVATKTQSLIYFGDTGADRIEKTNHLENVWKDIAPEIKAGKLKTIMLEVSFPNNQPDHLLFGHLTPNLFIEEMQVLAKYVGKKQMKNLNIVVTHIKPKGDNVSIIKKELDKLNNLGLNFIYPQQGERIIIK</sequence>
<dbReference type="EMBL" id="RDOJ01000006">
    <property type="protein sequence ID" value="RLZ10697.1"/>
    <property type="molecule type" value="Genomic_DNA"/>
</dbReference>
<dbReference type="AlphaFoldDB" id="A0A3L9MBX7"/>
<comment type="caution">
    <text evidence="5">The sequence shown here is derived from an EMBL/GenBank/DDBJ whole genome shotgun (WGS) entry which is preliminary data.</text>
</comment>